<evidence type="ECO:0000256" key="12">
    <source>
        <dbReference type="ARBA" id="ARBA00023242"/>
    </source>
</evidence>
<dbReference type="SMART" id="SM01343">
    <property type="entry name" value="FATC"/>
    <property type="match status" value="1"/>
</dbReference>
<dbReference type="InterPro" id="IPR003151">
    <property type="entry name" value="PIK-rel_kinase_FAT"/>
</dbReference>
<protein>
    <recommendedName>
        <fullName evidence="3">DNA-dependent protein kinase catalytic subunit</fullName>
        <ecNumber evidence="2">2.7.11.1</ecNumber>
    </recommendedName>
</protein>
<keyword evidence="7" id="KW-0547">Nucleotide-binding</keyword>
<dbReference type="EMBL" id="QEAN01000475">
    <property type="protein sequence ID" value="TPX35377.1"/>
    <property type="molecule type" value="Genomic_DNA"/>
</dbReference>
<dbReference type="STRING" id="286115.A0A507C2M5"/>
<evidence type="ECO:0000256" key="13">
    <source>
        <dbReference type="ARBA" id="ARBA00047899"/>
    </source>
</evidence>
<dbReference type="InterPro" id="IPR050517">
    <property type="entry name" value="DDR_Repair_Kinase"/>
</dbReference>
<comment type="caution">
    <text evidence="18">The sequence shown here is derived from an EMBL/GenBank/DDBJ whole genome shotgun (WGS) entry which is preliminary data.</text>
</comment>
<evidence type="ECO:0000256" key="11">
    <source>
        <dbReference type="ARBA" id="ARBA00023204"/>
    </source>
</evidence>
<evidence type="ECO:0000256" key="4">
    <source>
        <dbReference type="ARBA" id="ARBA00022527"/>
    </source>
</evidence>
<evidence type="ECO:0000256" key="14">
    <source>
        <dbReference type="ARBA" id="ARBA00048679"/>
    </source>
</evidence>
<dbReference type="InterPro" id="IPR036940">
    <property type="entry name" value="PI3/4_kinase_cat_sf"/>
</dbReference>
<dbReference type="Gene3D" id="3.30.1010.10">
    <property type="entry name" value="Phosphatidylinositol 3-kinase Catalytic Subunit, Chain A, domain 4"/>
    <property type="match status" value="1"/>
</dbReference>
<keyword evidence="10" id="KW-0067">ATP-binding</keyword>
<evidence type="ECO:0000259" key="16">
    <source>
        <dbReference type="PROSITE" id="PS50290"/>
    </source>
</evidence>
<feature type="domain" description="FAT" evidence="17">
    <location>
        <begin position="1354"/>
        <end position="1965"/>
    </location>
</feature>
<gene>
    <name evidence="18" type="ORF">SeMB42_g07198</name>
</gene>
<dbReference type="GO" id="GO:0035556">
    <property type="term" value="P:intracellular signal transduction"/>
    <property type="evidence" value="ECO:0007669"/>
    <property type="project" value="UniProtKB-ARBA"/>
</dbReference>
<evidence type="ECO:0000256" key="7">
    <source>
        <dbReference type="ARBA" id="ARBA00022741"/>
    </source>
</evidence>
<dbReference type="CDD" id="cd05172">
    <property type="entry name" value="PIKKc_DNA-PK"/>
    <property type="match status" value="1"/>
</dbReference>
<evidence type="ECO:0000313" key="18">
    <source>
        <dbReference type="EMBL" id="TPX35377.1"/>
    </source>
</evidence>
<dbReference type="InterPro" id="IPR000403">
    <property type="entry name" value="PI3/4_kinase_cat_dom"/>
</dbReference>
<dbReference type="PANTHER" id="PTHR11139">
    <property type="entry name" value="ATAXIA TELANGIECTASIA MUTATED ATM -RELATED"/>
    <property type="match status" value="1"/>
</dbReference>
<dbReference type="InterPro" id="IPR011009">
    <property type="entry name" value="Kinase-like_dom_sf"/>
</dbReference>
<dbReference type="InterPro" id="IPR003152">
    <property type="entry name" value="FATC_dom"/>
</dbReference>
<comment type="catalytic activity">
    <reaction evidence="13">
        <text>L-threonyl-[protein] + ATP = O-phospho-L-threonyl-[protein] + ADP + H(+)</text>
        <dbReference type="Rhea" id="RHEA:46608"/>
        <dbReference type="Rhea" id="RHEA-COMP:11060"/>
        <dbReference type="Rhea" id="RHEA-COMP:11605"/>
        <dbReference type="ChEBI" id="CHEBI:15378"/>
        <dbReference type="ChEBI" id="CHEBI:30013"/>
        <dbReference type="ChEBI" id="CHEBI:30616"/>
        <dbReference type="ChEBI" id="CHEBI:61977"/>
        <dbReference type="ChEBI" id="CHEBI:456216"/>
        <dbReference type="EC" id="2.7.11.1"/>
    </reaction>
</comment>
<proteinExistence type="predicted"/>
<comment type="subcellular location">
    <subcellularLocation>
        <location evidence="1">Nucleus</location>
        <location evidence="1">Nucleolus</location>
    </subcellularLocation>
</comment>
<dbReference type="InterPro" id="IPR045581">
    <property type="entry name" value="DNAPKcs_CC5"/>
</dbReference>
<dbReference type="InterPro" id="IPR012582">
    <property type="entry name" value="DNAPKcs_CC3"/>
</dbReference>
<evidence type="ECO:0000256" key="8">
    <source>
        <dbReference type="ARBA" id="ARBA00022763"/>
    </source>
</evidence>
<accession>A0A507C2M5</accession>
<sequence length="2507" mass="285949">MGSKPINLSNLDLMFGCRILHQVDALAAVIEPMNQPEFCRMILDAVAGIWEQTKDTMLLKGLEGWLELALCDDLALRSYCERFLGLRPSGLDSGAFRTKFTSCVYTHMARNWAKYNTILSDLSDNVVLPSLLVAFLKYVIAKKDQLDQLESICIHTEVFKVILSVPDSNDSAECRKIMEDLVTIHVALQNQPGEKHRKSTILPSLKTKIADMLLEFGFNERTAYASGLIGSLLLLTEDITEIDGVLKKWIYRKPPPATDRKEFRLLHQISENWLDALQGTAHPVFMKALWFLLGYSYDTNAWVENHSFAGRVMEVMTTIARESQRCKIVVLADHLFEALAETFDNDSKTVPAARKKRDKNDVIIKNAIRQYLLPLLQTASDDVVRDIYAKHINVILRFLDEQEESHPSNEAKRLTRATCCFNLLQVCFERVEAKDINGEGGAIVAAIPNGGGTYFTRTLFPKGQSARSFMGRPNRTDGERLDMLRLEYRQAAHAWILAYFVKTQSKARVYTTHLLNSSNDKAFKWEYIIDTERKYHFKTSLDAPFVRKTIADLSSAKFQGERSQAKYMSTQFLRNSSLAVSQPSKPSVKSSRAASQVASQVFKLSNQRLSSQVEPQAAPSQAGLETYDEFNQHLCMRGYIAAIHKLAGKELKSDTSDYSDEHQMPGWMSQLYEVMVGESVHLNVRLFIAKLVMSSRSIFGLYAKSWWIPIVGLINQSNDYGTGMNYYVQDLCLTLLGWSFGRDEAPNYGSMEEKLAEIRKAWGVSASDKINKLMETLVCLTPDAALPFMRNTVKIVEMFSSLFLGFYDLPMTGTTRLLKAEDMNAQLAGVFLLCAFAINCPEIVFSHDQFQETYEALINVTIQRKRTNSYINLLMAVAECVGKLLELCNALQQRGDDNEQVYETILGTSRAKIVALKNMQKHETDAVYFLYGATKSYPAIFDQKDVFWILSRKQFDSWHPDVRAKALEALVSYANEIPNMFTELKAFDILNILSRRDDECQLWALNLIMAIADQLTNAADVCYFLDVVVVVFPNHQSERCRHAYYSLLLRLHARFFGIVGSALVRGIADPDEVVRKMIVNYFDQKLPKDTIAVRLNAVYEQYSPNVEDVFLSFASSLLLLPTRITPDWESKIFTEGLDGAEFHGNVRTIDTQWTSTIMRPLFTMPPEQHEIVTDQEPATDPASQTLATPSRSVNLASLSNSPIGQATQSVSTDPLSSLRRRSVKPSQTGSIDALLASRKNKYQENFRREQREARRKQVTLLRSYRVGDLPDIEIKVQEIINPLIALAQRDADLSQILVPVLTGEVINKRGNEVGDFSLKFHQILEESPGTFLPLANSLLRIASKLPSESLNYGKIARLSRISSNQVAGIFVLENAVFEKQHKKRRKRGADEQDPREHEVAGLFDEIAELYKSIDFQDTQQSIYETFATSLPDVRDGLIMEANHDYLGARKVYAAAMGEVENASLDRLYLNVVEKLGFWDDFVAFLLKIDYVVQKSENDFDFEELFLAEKQEYYLPKFVKNVVRQELTPRLLDCFIKVVESDQNKRQSVEQICPYEFSVAQLKRRNLDQSRLALTQTFENFISSFPGINPLSWEVRANALSRLQLYVDLYDYDQNTRHISSPLAQDDIKRCLNHFNSRLPSATIETVDVWNDLTTGRCLALDELKYRLREGTQDPETENVLRLIEEQRERLLVEFGRAARLQHYDTLANKILTTIDSRNKDIASSSQYELAELYWARITRLTGEELASFCVQSFERIEDILKRPQPDRNYAALYARMCSDALDLSLHPETGDDFTRRLMNIDGFEVVFRNVETQQHLVQSLIDRAYGALRKSGDQISNQGENFGYLAEFCNRLIQQDSLTNYAIDLGPYALAMVDCVIKALQLGYISALQFVPSILRFAEDYVPVQKYFKKNSLQIPTWMYIRWLPQLTALMDHKDLGSAVFPILDAVATEYPAAVVHPLTISGQQIFMFKPDTDRNKSIYEQLMRKSSSEVMQRFILELKRIGEPYTMLEDFRKHVIGLLQSKHEHMKVALVNAVNELRQVMFDSRSQMMTKFLNAAGSALRDIIGVAGRDSPVLKMDLKTFAMKMERLLNSDKPPFRAHMTLQDIWRYLDNTSRISLRRPKKVDIIGSDERVYSWLVKAGEDLRLDQRVEQLFTVMNEIIAKDPASAREGMHVSTYKVVPMTHTLGIIEWIPNTMTIMGCLKTSKEFEEVERKALERYVKTLPKADNVMKQYGLQASQHRDPTIRNFKDAQRVLTQPYLRNFMKELCLTPEAFILLRNEFANSLAALDICLYLLGIGDRHLDNFLLDLRSGRLILIDFGYAFGTATEVLGVPELVPFRHTSAFEEVMEPLGAKGLMYTPMTRVLSAMQQSKESLLNAMDIFVKEPLVEWLSKSNKIARHKNMTDPESLQSSLTWYPNVKLRLAREKLQGYNPVRVMRQELEKNEGVVRAKFLNGYAKVLAGDKRFDKRAQVGEKCANAREQVECLMDLACDDNVKARMWAGWAPFI</sequence>
<dbReference type="InterPro" id="IPR037706">
    <property type="entry name" value="DNA-PK_dom"/>
</dbReference>
<keyword evidence="8" id="KW-0227">DNA damage</keyword>
<keyword evidence="4" id="KW-0723">Serine/threonine-protein kinase</keyword>
<reference evidence="18 19" key="1">
    <citation type="journal article" date="2019" name="Sci. Rep.">
        <title>Comparative genomics of chytrid fungi reveal insights into the obligate biotrophic and pathogenic lifestyle of Synchytrium endobioticum.</title>
        <authorList>
            <person name="van de Vossenberg B.T.L.H."/>
            <person name="Warris S."/>
            <person name="Nguyen H.D.T."/>
            <person name="van Gent-Pelzer M.P.E."/>
            <person name="Joly D.L."/>
            <person name="van de Geest H.C."/>
            <person name="Bonants P.J.M."/>
            <person name="Smith D.S."/>
            <person name="Levesque C.A."/>
            <person name="van der Lee T.A.J."/>
        </authorList>
    </citation>
    <scope>NUCLEOTIDE SEQUENCE [LARGE SCALE GENOMIC DNA]</scope>
    <source>
        <strain evidence="18 19">MB42</strain>
    </source>
</reference>
<dbReference type="SUPFAM" id="SSF56112">
    <property type="entry name" value="Protein kinase-like (PK-like)"/>
    <property type="match status" value="1"/>
</dbReference>
<dbReference type="InterPro" id="IPR018936">
    <property type="entry name" value="PI3/4_kinase_CS"/>
</dbReference>
<dbReference type="PROSITE" id="PS50290">
    <property type="entry name" value="PI3_4_KINASE_3"/>
    <property type="match status" value="1"/>
</dbReference>
<dbReference type="Pfam" id="PF02259">
    <property type="entry name" value="FAT"/>
    <property type="match status" value="1"/>
</dbReference>
<dbReference type="GO" id="GO:0004677">
    <property type="term" value="F:DNA-dependent protein kinase activity"/>
    <property type="evidence" value="ECO:0007669"/>
    <property type="project" value="InterPro"/>
</dbReference>
<dbReference type="Proteomes" id="UP000317494">
    <property type="component" value="Unassembled WGS sequence"/>
</dbReference>
<dbReference type="SUPFAM" id="SSF48371">
    <property type="entry name" value="ARM repeat"/>
    <property type="match status" value="1"/>
</dbReference>
<evidence type="ECO:0000256" key="15">
    <source>
        <dbReference type="SAM" id="MobiDB-lite"/>
    </source>
</evidence>
<evidence type="ECO:0000256" key="10">
    <source>
        <dbReference type="ARBA" id="ARBA00022840"/>
    </source>
</evidence>
<evidence type="ECO:0000256" key="2">
    <source>
        <dbReference type="ARBA" id="ARBA00012513"/>
    </source>
</evidence>
<feature type="region of interest" description="Disordered" evidence="15">
    <location>
        <begin position="1197"/>
        <end position="1229"/>
    </location>
</feature>
<dbReference type="Pfam" id="PF19704">
    <property type="entry name" value="DNAPKcs_CC5"/>
    <property type="match status" value="2"/>
</dbReference>
<dbReference type="GO" id="GO:0000723">
    <property type="term" value="P:telomere maintenance"/>
    <property type="evidence" value="ECO:0007669"/>
    <property type="project" value="TreeGrafter"/>
</dbReference>
<dbReference type="PANTHER" id="PTHR11139:SF68">
    <property type="entry name" value="DNA-DEPENDENT PROTEIN KINASE CATALYTIC SUBUNIT"/>
    <property type="match status" value="1"/>
</dbReference>
<keyword evidence="12" id="KW-0539">Nucleus</keyword>
<comment type="catalytic activity">
    <reaction evidence="14">
        <text>L-seryl-[protein] + ATP = O-phospho-L-seryl-[protein] + ADP + H(+)</text>
        <dbReference type="Rhea" id="RHEA:17989"/>
        <dbReference type="Rhea" id="RHEA-COMP:9863"/>
        <dbReference type="Rhea" id="RHEA-COMP:11604"/>
        <dbReference type="ChEBI" id="CHEBI:15378"/>
        <dbReference type="ChEBI" id="CHEBI:29999"/>
        <dbReference type="ChEBI" id="CHEBI:30616"/>
        <dbReference type="ChEBI" id="CHEBI:83421"/>
        <dbReference type="ChEBI" id="CHEBI:456216"/>
        <dbReference type="EC" id="2.7.11.1"/>
    </reaction>
</comment>
<evidence type="ECO:0000256" key="6">
    <source>
        <dbReference type="ARBA" id="ARBA00022679"/>
    </source>
</evidence>
<evidence type="ECO:0000256" key="1">
    <source>
        <dbReference type="ARBA" id="ARBA00004604"/>
    </source>
</evidence>
<keyword evidence="6" id="KW-0808">Transferase</keyword>
<organism evidence="18 19">
    <name type="scientific">Synchytrium endobioticum</name>
    <dbReference type="NCBI Taxonomy" id="286115"/>
    <lineage>
        <taxon>Eukaryota</taxon>
        <taxon>Fungi</taxon>
        <taxon>Fungi incertae sedis</taxon>
        <taxon>Chytridiomycota</taxon>
        <taxon>Chytridiomycota incertae sedis</taxon>
        <taxon>Chytridiomycetes</taxon>
        <taxon>Synchytriales</taxon>
        <taxon>Synchytriaceae</taxon>
        <taxon>Synchytrium</taxon>
    </lineage>
</organism>
<dbReference type="Pfam" id="PF08163">
    <property type="entry name" value="DNAPKcs_CC3"/>
    <property type="match status" value="1"/>
</dbReference>
<dbReference type="EC" id="2.7.11.1" evidence="2"/>
<keyword evidence="5" id="KW-0597">Phosphoprotein</keyword>
<feature type="compositionally biased region" description="Polar residues" evidence="15">
    <location>
        <begin position="1197"/>
        <end position="1215"/>
    </location>
</feature>
<dbReference type="GO" id="GO:0005524">
    <property type="term" value="F:ATP binding"/>
    <property type="evidence" value="ECO:0007669"/>
    <property type="project" value="UniProtKB-KW"/>
</dbReference>
<feature type="domain" description="PI3K/PI4K catalytic" evidence="16">
    <location>
        <begin position="2108"/>
        <end position="2432"/>
    </location>
</feature>
<dbReference type="Pfam" id="PF00454">
    <property type="entry name" value="PI3_PI4_kinase"/>
    <property type="match status" value="1"/>
</dbReference>
<evidence type="ECO:0000256" key="9">
    <source>
        <dbReference type="ARBA" id="ARBA00022777"/>
    </source>
</evidence>
<dbReference type="GO" id="GO:0006303">
    <property type="term" value="P:double-strand break repair via nonhomologous end joining"/>
    <property type="evidence" value="ECO:0007669"/>
    <property type="project" value="InterPro"/>
</dbReference>
<dbReference type="SMART" id="SM01344">
    <property type="entry name" value="NUC194"/>
    <property type="match status" value="1"/>
</dbReference>
<dbReference type="Gene3D" id="1.10.1070.11">
    <property type="entry name" value="Phosphatidylinositol 3-/4-kinase, catalytic domain"/>
    <property type="match status" value="1"/>
</dbReference>
<dbReference type="PROSITE" id="PS00916">
    <property type="entry name" value="PI3_4_KINASE_2"/>
    <property type="match status" value="1"/>
</dbReference>
<dbReference type="SMART" id="SM00146">
    <property type="entry name" value="PI3Kc"/>
    <property type="match status" value="1"/>
</dbReference>
<name>A0A507C2M5_9FUNG</name>
<dbReference type="GO" id="GO:0005730">
    <property type="term" value="C:nucleolus"/>
    <property type="evidence" value="ECO:0007669"/>
    <property type="project" value="UniProtKB-SubCell"/>
</dbReference>
<dbReference type="PROSITE" id="PS51189">
    <property type="entry name" value="FAT"/>
    <property type="match status" value="1"/>
</dbReference>
<evidence type="ECO:0000313" key="19">
    <source>
        <dbReference type="Proteomes" id="UP000317494"/>
    </source>
</evidence>
<evidence type="ECO:0000256" key="3">
    <source>
        <dbReference type="ARBA" id="ARBA00018077"/>
    </source>
</evidence>
<dbReference type="InterPro" id="IPR016024">
    <property type="entry name" value="ARM-type_fold"/>
</dbReference>
<keyword evidence="11" id="KW-0234">DNA repair</keyword>
<keyword evidence="19" id="KW-1185">Reference proteome</keyword>
<dbReference type="VEuPathDB" id="FungiDB:SeMB42_g07198"/>
<dbReference type="InterPro" id="IPR014009">
    <property type="entry name" value="PIK_FAT"/>
</dbReference>
<evidence type="ECO:0000259" key="17">
    <source>
        <dbReference type="PROSITE" id="PS51189"/>
    </source>
</evidence>
<evidence type="ECO:0000256" key="5">
    <source>
        <dbReference type="ARBA" id="ARBA00022553"/>
    </source>
</evidence>
<keyword evidence="9" id="KW-0418">Kinase</keyword>